<evidence type="ECO:0000256" key="2">
    <source>
        <dbReference type="PROSITE-ProRule" id="PRU00182"/>
    </source>
</evidence>
<dbReference type="InterPro" id="IPR050343">
    <property type="entry name" value="RsuA_PseudoU_synthase"/>
</dbReference>
<gene>
    <name evidence="4" type="ORF">TrLO_g1478</name>
</gene>
<dbReference type="Proteomes" id="UP001165122">
    <property type="component" value="Unassembled WGS sequence"/>
</dbReference>
<dbReference type="GO" id="GO:0009982">
    <property type="term" value="F:pseudouridine synthase activity"/>
    <property type="evidence" value="ECO:0007669"/>
    <property type="project" value="InterPro"/>
</dbReference>
<dbReference type="InterPro" id="IPR042092">
    <property type="entry name" value="PsdUridine_s_RsuA/RluB/E/F_cat"/>
</dbReference>
<dbReference type="AlphaFoldDB" id="A0A9W7B386"/>
<dbReference type="InterPro" id="IPR006145">
    <property type="entry name" value="PsdUridine_synth_RsuA/RluA"/>
</dbReference>
<dbReference type="SUPFAM" id="SSF55120">
    <property type="entry name" value="Pseudouridine synthase"/>
    <property type="match status" value="1"/>
</dbReference>
<keyword evidence="1" id="KW-0413">Isomerase</keyword>
<evidence type="ECO:0000313" key="5">
    <source>
        <dbReference type="Proteomes" id="UP001165122"/>
    </source>
</evidence>
<dbReference type="Gene3D" id="3.30.70.580">
    <property type="entry name" value="Pseudouridine synthase I, catalytic domain, N-terminal subdomain"/>
    <property type="match status" value="1"/>
</dbReference>
<dbReference type="GO" id="GO:0001522">
    <property type="term" value="P:pseudouridine synthesis"/>
    <property type="evidence" value="ECO:0007669"/>
    <property type="project" value="InterPro"/>
</dbReference>
<dbReference type="Gene3D" id="3.10.290.10">
    <property type="entry name" value="RNA-binding S4 domain"/>
    <property type="match status" value="1"/>
</dbReference>
<keyword evidence="5" id="KW-1185">Reference proteome</keyword>
<dbReference type="PANTHER" id="PTHR47683:SF2">
    <property type="entry name" value="RNA-BINDING S4 DOMAIN-CONTAINING PROTEIN"/>
    <property type="match status" value="1"/>
</dbReference>
<organism evidence="4 5">
    <name type="scientific">Triparma laevis f. longispina</name>
    <dbReference type="NCBI Taxonomy" id="1714387"/>
    <lineage>
        <taxon>Eukaryota</taxon>
        <taxon>Sar</taxon>
        <taxon>Stramenopiles</taxon>
        <taxon>Ochrophyta</taxon>
        <taxon>Bolidophyceae</taxon>
        <taxon>Parmales</taxon>
        <taxon>Triparmaceae</taxon>
        <taxon>Triparma</taxon>
    </lineage>
</organism>
<dbReference type="EMBL" id="BRXW01000909">
    <property type="protein sequence ID" value="GMH78775.1"/>
    <property type="molecule type" value="Genomic_DNA"/>
</dbReference>
<evidence type="ECO:0000256" key="1">
    <source>
        <dbReference type="ARBA" id="ARBA00023235"/>
    </source>
</evidence>
<dbReference type="InterPro" id="IPR020103">
    <property type="entry name" value="PsdUridine_synth_cat_dom_sf"/>
</dbReference>
<protein>
    <recommendedName>
        <fullName evidence="3">Pseudouridine synthase RsuA/RluA-like domain-containing protein</fullName>
    </recommendedName>
</protein>
<reference evidence="5" key="1">
    <citation type="journal article" date="2023" name="Commun. Biol.">
        <title>Genome analysis of Parmales, the sister group of diatoms, reveals the evolutionary specialization of diatoms from phago-mixotrophs to photoautotrophs.</title>
        <authorList>
            <person name="Ban H."/>
            <person name="Sato S."/>
            <person name="Yoshikawa S."/>
            <person name="Yamada K."/>
            <person name="Nakamura Y."/>
            <person name="Ichinomiya M."/>
            <person name="Sato N."/>
            <person name="Blanc-Mathieu R."/>
            <person name="Endo H."/>
            <person name="Kuwata A."/>
            <person name="Ogata H."/>
        </authorList>
    </citation>
    <scope>NUCLEOTIDE SEQUENCE [LARGE SCALE GENOMIC DNA]</scope>
    <source>
        <strain evidence="5">NIES 3700</strain>
    </source>
</reference>
<evidence type="ECO:0000313" key="4">
    <source>
        <dbReference type="EMBL" id="GMH78775.1"/>
    </source>
</evidence>
<proteinExistence type="predicted"/>
<dbReference type="Gene3D" id="3.30.70.1560">
    <property type="entry name" value="Alpha-L RNA-binding motif"/>
    <property type="match status" value="1"/>
</dbReference>
<feature type="domain" description="Pseudouridine synthase RsuA/RluA-like" evidence="3">
    <location>
        <begin position="102"/>
        <end position="239"/>
    </location>
</feature>
<dbReference type="InterPro" id="IPR020094">
    <property type="entry name" value="TruA/RsuA/RluB/E/F_N"/>
</dbReference>
<keyword evidence="2" id="KW-0694">RNA-binding</keyword>
<name>A0A9W7B386_9STRA</name>
<dbReference type="PANTHER" id="PTHR47683">
    <property type="entry name" value="PSEUDOURIDINE SYNTHASE FAMILY PROTEIN-RELATED"/>
    <property type="match status" value="1"/>
</dbReference>
<dbReference type="InterPro" id="IPR036986">
    <property type="entry name" value="S4_RNA-bd_sf"/>
</dbReference>
<comment type="caution">
    <text evidence="4">The sequence shown here is derived from an EMBL/GenBank/DDBJ whole genome shotgun (WGS) entry which is preliminary data.</text>
</comment>
<dbReference type="CDD" id="cd00165">
    <property type="entry name" value="S4"/>
    <property type="match status" value="1"/>
</dbReference>
<evidence type="ECO:0000259" key="3">
    <source>
        <dbReference type="Pfam" id="PF00849"/>
    </source>
</evidence>
<accession>A0A9W7B386</accession>
<dbReference type="OrthoDB" id="440619at2759"/>
<dbReference type="GO" id="GO:0003723">
    <property type="term" value="F:RNA binding"/>
    <property type="evidence" value="ECO:0007669"/>
    <property type="project" value="UniProtKB-KW"/>
</dbReference>
<dbReference type="SUPFAM" id="SSF55174">
    <property type="entry name" value="Alpha-L RNA-binding motif"/>
    <property type="match status" value="1"/>
</dbReference>
<sequence>MLPLIVSLPFRLPPLTPTSSFSSSLLTTRLYHRGSNNKQIRLDRLLSNRGPHTRSQITTLIKTRRVTSLDGTEIFNSPKIKVSPSTIFKVNNIISKPLPYILKFNKPKNVLTSIGPNEKNHFNRSTLDAYKLPEQYEGKYHPVGRLDYETSGLLLWSLDGDITHKILSPSSEIQKVYSAKVNGVLSDVNLLVDRIENEGVQTSEGLHFGKIIQVVKNEKDMDVKLSITEGKHRQIRRMLFNAMKGELEDPDVLELKRVKVGEVELGELEEGEFIEVLDEEKEWVESLL</sequence>
<dbReference type="Pfam" id="PF00849">
    <property type="entry name" value="PseudoU_synth_2"/>
    <property type="match status" value="1"/>
</dbReference>
<dbReference type="PROSITE" id="PS50889">
    <property type="entry name" value="S4"/>
    <property type="match status" value="1"/>
</dbReference>